<gene>
    <name evidence="1" type="ORF">SAMN04488121_110188</name>
</gene>
<protein>
    <recommendedName>
        <fullName evidence="3">GIY-YIG domain-containing protein</fullName>
    </recommendedName>
</protein>
<dbReference type="STRING" id="104663.SAMN04488121_110188"/>
<reference evidence="1 2" key="1">
    <citation type="submission" date="2016-10" db="EMBL/GenBank/DDBJ databases">
        <authorList>
            <person name="de Groot N.N."/>
        </authorList>
    </citation>
    <scope>NUCLEOTIDE SEQUENCE [LARGE SCALE GENOMIC DNA]</scope>
    <source>
        <strain evidence="1 2">DSM 527</strain>
    </source>
</reference>
<organism evidence="1 2">
    <name type="scientific">Chitinophaga filiformis</name>
    <name type="common">Myxococcus filiformis</name>
    <name type="synonym">Flexibacter filiformis</name>
    <dbReference type="NCBI Taxonomy" id="104663"/>
    <lineage>
        <taxon>Bacteria</taxon>
        <taxon>Pseudomonadati</taxon>
        <taxon>Bacteroidota</taxon>
        <taxon>Chitinophagia</taxon>
        <taxon>Chitinophagales</taxon>
        <taxon>Chitinophagaceae</taxon>
        <taxon>Chitinophaga</taxon>
    </lineage>
</organism>
<dbReference type="AlphaFoldDB" id="A0A1G8B7V4"/>
<dbReference type="RefSeq" id="WP_089837601.1">
    <property type="nucleotide sequence ID" value="NZ_FNBN01000010.1"/>
</dbReference>
<proteinExistence type="predicted"/>
<evidence type="ECO:0008006" key="3">
    <source>
        <dbReference type="Google" id="ProtNLM"/>
    </source>
</evidence>
<accession>A0A1G8B7V4</accession>
<sequence>MDHNILDVSLVEGMQTMQLFSKETNLDGLDNLAAIPASPAVYAICGRVNGKPANPRFVGATMNLREAVIAHFGDDGKDSCLQAFLHSIKLKDLVFEIISEPSPAVLEAKAGQWKETLKPVCNEIINKVY</sequence>
<dbReference type="EMBL" id="FNBN01000010">
    <property type="protein sequence ID" value="SDH29287.1"/>
    <property type="molecule type" value="Genomic_DNA"/>
</dbReference>
<dbReference type="Proteomes" id="UP000199045">
    <property type="component" value="Unassembled WGS sequence"/>
</dbReference>
<evidence type="ECO:0000313" key="2">
    <source>
        <dbReference type="Proteomes" id="UP000199045"/>
    </source>
</evidence>
<evidence type="ECO:0000313" key="1">
    <source>
        <dbReference type="EMBL" id="SDH29287.1"/>
    </source>
</evidence>
<name>A0A1G8B7V4_CHIFI</name>